<protein>
    <submittedName>
        <fullName evidence="1">Uncharacterized protein</fullName>
    </submittedName>
</protein>
<dbReference type="EMBL" id="RCMK01001095">
    <property type="protein sequence ID" value="KAG2902210.1"/>
    <property type="molecule type" value="Genomic_DNA"/>
</dbReference>
<dbReference type="Proteomes" id="UP000736787">
    <property type="component" value="Unassembled WGS sequence"/>
</dbReference>
<name>A0A8T1BI48_9STRA</name>
<sequence length="60" mass="6963">MLQERVLIARERFQSGVDRLWTLRRKMRDALSAKQGHELVKRVLMCRGTPGVPSSQRVQS</sequence>
<reference evidence="1" key="1">
    <citation type="submission" date="2018-10" db="EMBL/GenBank/DDBJ databases">
        <title>Effector identification in a new, highly contiguous assembly of the strawberry crown rot pathogen Phytophthora cactorum.</title>
        <authorList>
            <person name="Armitage A.D."/>
            <person name="Nellist C.F."/>
            <person name="Bates H."/>
            <person name="Vickerstaff R.J."/>
            <person name="Harrison R.J."/>
        </authorList>
    </citation>
    <scope>NUCLEOTIDE SEQUENCE</scope>
    <source>
        <strain evidence="1">4040</strain>
    </source>
</reference>
<accession>A0A8T1BI48</accession>
<evidence type="ECO:0000313" key="2">
    <source>
        <dbReference type="Proteomes" id="UP000736787"/>
    </source>
</evidence>
<gene>
    <name evidence="1" type="ORF">PC117_g21532</name>
</gene>
<organism evidence="1 2">
    <name type="scientific">Phytophthora cactorum</name>
    <dbReference type="NCBI Taxonomy" id="29920"/>
    <lineage>
        <taxon>Eukaryota</taxon>
        <taxon>Sar</taxon>
        <taxon>Stramenopiles</taxon>
        <taxon>Oomycota</taxon>
        <taxon>Peronosporomycetes</taxon>
        <taxon>Peronosporales</taxon>
        <taxon>Peronosporaceae</taxon>
        <taxon>Phytophthora</taxon>
    </lineage>
</organism>
<proteinExistence type="predicted"/>
<dbReference type="AlphaFoldDB" id="A0A8T1BI48"/>
<evidence type="ECO:0000313" key="1">
    <source>
        <dbReference type="EMBL" id="KAG2902210.1"/>
    </source>
</evidence>
<comment type="caution">
    <text evidence="1">The sequence shown here is derived from an EMBL/GenBank/DDBJ whole genome shotgun (WGS) entry which is preliminary data.</text>
</comment>